<dbReference type="SMART" id="SM00256">
    <property type="entry name" value="FBOX"/>
    <property type="match status" value="1"/>
</dbReference>
<dbReference type="InterPro" id="IPR017451">
    <property type="entry name" value="F-box-assoc_interact_dom"/>
</dbReference>
<keyword evidence="3" id="KW-1185">Reference proteome</keyword>
<accession>A0AAV1AVF0</accession>
<dbReference type="SUPFAM" id="SSF81383">
    <property type="entry name" value="F-box domain"/>
    <property type="match status" value="1"/>
</dbReference>
<name>A0AAV1AVF0_VICFA</name>
<evidence type="ECO:0000313" key="3">
    <source>
        <dbReference type="Proteomes" id="UP001157006"/>
    </source>
</evidence>
<evidence type="ECO:0000313" key="2">
    <source>
        <dbReference type="EMBL" id="CAI8613228.1"/>
    </source>
</evidence>
<dbReference type="InterPro" id="IPR001810">
    <property type="entry name" value="F-box_dom"/>
</dbReference>
<dbReference type="Proteomes" id="UP001157006">
    <property type="component" value="Chromosome 5"/>
</dbReference>
<dbReference type="Gene3D" id="1.20.1280.50">
    <property type="match status" value="1"/>
</dbReference>
<proteinExistence type="predicted"/>
<sequence length="370" mass="42411">MLEKIVQLPRELIMEILLRLPVKTVLLCKCVCKSWLSVISNPDFATSHFQLAATRPTRRLLFLETYSLETLSIHLDASLANDSAYASLNLDFLHTGSLPEVRGSCRGFIFLHYDTYFYILNPSTGVHKHLPRPPAIDSTDYFSWLLYGFGYDSSTNHYLVVLGSRDQASDSINLEFFSLRANKWKQVEGGFRFPHRITVERAGLLLNEAIHWLVYNYETRRDVILAFDVKEMRMSEIALPDYFVVDYTSFIEDDFLVLGGLICAWHVDVKMETVEIWVMQEYALHSSWTKTLVFSMHPAPYFSPICFTNCGDIIGIDGKGGLMKFNDKGQLLEHRSHSYGKSYFRRSQMGVYTESLLSLPGGTEQSQEDD</sequence>
<dbReference type="AlphaFoldDB" id="A0AAV1AVF0"/>
<gene>
    <name evidence="2" type="ORF">VFH_V071600</name>
</gene>
<dbReference type="PANTHER" id="PTHR31672:SF13">
    <property type="entry name" value="F-BOX PROTEIN CPR30-LIKE"/>
    <property type="match status" value="1"/>
</dbReference>
<organism evidence="2 3">
    <name type="scientific">Vicia faba</name>
    <name type="common">Broad bean</name>
    <name type="synonym">Faba vulgaris</name>
    <dbReference type="NCBI Taxonomy" id="3906"/>
    <lineage>
        <taxon>Eukaryota</taxon>
        <taxon>Viridiplantae</taxon>
        <taxon>Streptophyta</taxon>
        <taxon>Embryophyta</taxon>
        <taxon>Tracheophyta</taxon>
        <taxon>Spermatophyta</taxon>
        <taxon>Magnoliopsida</taxon>
        <taxon>eudicotyledons</taxon>
        <taxon>Gunneridae</taxon>
        <taxon>Pentapetalae</taxon>
        <taxon>rosids</taxon>
        <taxon>fabids</taxon>
        <taxon>Fabales</taxon>
        <taxon>Fabaceae</taxon>
        <taxon>Papilionoideae</taxon>
        <taxon>50 kb inversion clade</taxon>
        <taxon>NPAAA clade</taxon>
        <taxon>Hologalegina</taxon>
        <taxon>IRL clade</taxon>
        <taxon>Fabeae</taxon>
        <taxon>Vicia</taxon>
    </lineage>
</organism>
<dbReference type="PROSITE" id="PS50181">
    <property type="entry name" value="FBOX"/>
    <property type="match status" value="1"/>
</dbReference>
<feature type="domain" description="F-box" evidence="1">
    <location>
        <begin position="2"/>
        <end position="52"/>
    </location>
</feature>
<dbReference type="Pfam" id="PF00646">
    <property type="entry name" value="F-box"/>
    <property type="match status" value="1"/>
</dbReference>
<dbReference type="PANTHER" id="PTHR31672">
    <property type="entry name" value="BNACNNG10540D PROTEIN"/>
    <property type="match status" value="1"/>
</dbReference>
<dbReference type="Pfam" id="PF08268">
    <property type="entry name" value="FBA_3"/>
    <property type="match status" value="1"/>
</dbReference>
<evidence type="ECO:0000259" key="1">
    <source>
        <dbReference type="PROSITE" id="PS50181"/>
    </source>
</evidence>
<dbReference type="InterPro" id="IPR036047">
    <property type="entry name" value="F-box-like_dom_sf"/>
</dbReference>
<dbReference type="EMBL" id="OX451740">
    <property type="protein sequence ID" value="CAI8613228.1"/>
    <property type="molecule type" value="Genomic_DNA"/>
</dbReference>
<dbReference type="InterPro" id="IPR050796">
    <property type="entry name" value="SCF_F-box_component"/>
</dbReference>
<dbReference type="NCBIfam" id="TIGR01640">
    <property type="entry name" value="F_box_assoc_1"/>
    <property type="match status" value="1"/>
</dbReference>
<dbReference type="InterPro" id="IPR013187">
    <property type="entry name" value="F-box-assoc_dom_typ3"/>
</dbReference>
<reference evidence="2 3" key="1">
    <citation type="submission" date="2023-01" db="EMBL/GenBank/DDBJ databases">
        <authorList>
            <person name="Kreplak J."/>
        </authorList>
    </citation>
    <scope>NUCLEOTIDE SEQUENCE [LARGE SCALE GENOMIC DNA]</scope>
</reference>
<dbReference type="CDD" id="cd22157">
    <property type="entry name" value="F-box_AtFBW1-like"/>
    <property type="match status" value="1"/>
</dbReference>
<protein>
    <recommendedName>
        <fullName evidence="1">F-box domain-containing protein</fullName>
    </recommendedName>
</protein>